<keyword evidence="2" id="KW-1185">Reference proteome</keyword>
<reference evidence="1" key="2">
    <citation type="submission" date="2022-01" db="EMBL/GenBank/DDBJ databases">
        <authorList>
            <person name="Hirooka S."/>
            <person name="Miyagishima S.Y."/>
        </authorList>
    </citation>
    <scope>NUCLEOTIDE SEQUENCE</scope>
    <source>
        <strain evidence="1">NBRC 102759</strain>
    </source>
</reference>
<accession>A0A9C7PTP8</accession>
<proteinExistence type="predicted"/>
<dbReference type="OrthoDB" id="10319287at2759"/>
<dbReference type="Proteomes" id="UP001061958">
    <property type="component" value="Unassembled WGS sequence"/>
</dbReference>
<protein>
    <submittedName>
        <fullName evidence="1">Uncharacterized protein</fullName>
    </submittedName>
</protein>
<name>A0A9C7PTP8_9RHOD</name>
<reference evidence="1" key="1">
    <citation type="journal article" date="2022" name="Proc. Natl. Acad. Sci. U.S.A.">
        <title>Life cycle and functional genomics of the unicellular red alga Galdieria for elucidating algal and plant evolution and industrial use.</title>
        <authorList>
            <person name="Hirooka S."/>
            <person name="Itabashi T."/>
            <person name="Ichinose T.M."/>
            <person name="Onuma R."/>
            <person name="Fujiwara T."/>
            <person name="Yamashita S."/>
            <person name="Jong L.W."/>
            <person name="Tomita R."/>
            <person name="Iwane A.H."/>
            <person name="Miyagishima S.Y."/>
        </authorList>
    </citation>
    <scope>NUCLEOTIDE SEQUENCE</scope>
    <source>
        <strain evidence="1">NBRC 102759</strain>
    </source>
</reference>
<dbReference type="AlphaFoldDB" id="A0A9C7PTP8"/>
<comment type="caution">
    <text evidence="1">The sequence shown here is derived from an EMBL/GenBank/DDBJ whole genome shotgun (WGS) entry which is preliminary data.</text>
</comment>
<sequence>MIGFCSLQGFQVGNKDSSNYKLCKRCFLFNSSKRRERKAKLSFKLLQKIIAGQQTKNIQGNPSSSPFERTVEGYQTQESKDMYRLWLPREEHLEKLYRLPLGLTNEQLVEKLQQFSGKAEEKTLFVWVNRDLFGYRFLFWLTGIVLKEKQDGDIERAKKLDNIRDWVIGSVANIDRFLVRRIKQAEEKLKGFIQDYDSFKKSSDKKLRQIVEKDEMDFVCLWIVVYTAVIAWKLRAAQTQGSLTHPSSVVVNECRQLMEQKEYFQNKTPNGLKLVAQLFDQSIEDLNPRLKKLGDMDIREIGRLMTILELLPADPYRLLCRIACNLYDGAIILQYGVENYQIGSVQFGLDPYSFDSDSKIPKLNNPFLPSR</sequence>
<gene>
    <name evidence="1" type="ORF">GpartN1_g1467.t1</name>
</gene>
<organism evidence="1 2">
    <name type="scientific">Galdieria partita</name>
    <dbReference type="NCBI Taxonomy" id="83374"/>
    <lineage>
        <taxon>Eukaryota</taxon>
        <taxon>Rhodophyta</taxon>
        <taxon>Bangiophyceae</taxon>
        <taxon>Galdieriales</taxon>
        <taxon>Galdieriaceae</taxon>
        <taxon>Galdieria</taxon>
    </lineage>
</organism>
<evidence type="ECO:0000313" key="2">
    <source>
        <dbReference type="Proteomes" id="UP001061958"/>
    </source>
</evidence>
<dbReference type="EMBL" id="BQMJ01000010">
    <property type="protein sequence ID" value="GJQ09676.1"/>
    <property type="molecule type" value="Genomic_DNA"/>
</dbReference>
<evidence type="ECO:0000313" key="1">
    <source>
        <dbReference type="EMBL" id="GJQ09676.1"/>
    </source>
</evidence>